<evidence type="ECO:0000256" key="7">
    <source>
        <dbReference type="ARBA" id="ARBA00022989"/>
    </source>
</evidence>
<comment type="similarity">
    <text evidence="3 10">Belongs to the PIGX family.</text>
</comment>
<dbReference type="Pfam" id="PF08320">
    <property type="entry name" value="PIG-X"/>
    <property type="match status" value="1"/>
</dbReference>
<keyword evidence="10" id="KW-0732">Signal</keyword>
<comment type="subcellular location">
    <subcellularLocation>
        <location evidence="1 10">Endoplasmic reticulum membrane</location>
        <topology evidence="1 10">Single-pass membrane protein</topology>
    </subcellularLocation>
</comment>
<evidence type="ECO:0000256" key="10">
    <source>
        <dbReference type="RuleBase" id="RU366056"/>
    </source>
</evidence>
<dbReference type="InterPro" id="IPR040039">
    <property type="entry name" value="PIGX"/>
</dbReference>
<dbReference type="SMART" id="SM00780">
    <property type="entry name" value="PIG-X"/>
    <property type="match status" value="1"/>
</dbReference>
<keyword evidence="11" id="KW-1185">Reference proteome</keyword>
<keyword evidence="5 10" id="KW-0812">Transmembrane</keyword>
<evidence type="ECO:0000256" key="1">
    <source>
        <dbReference type="ARBA" id="ARBA00004389"/>
    </source>
</evidence>
<dbReference type="Proteomes" id="UP000095287">
    <property type="component" value="Unplaced"/>
</dbReference>
<evidence type="ECO:0000256" key="4">
    <source>
        <dbReference type="ARBA" id="ARBA00022502"/>
    </source>
</evidence>
<protein>
    <recommendedName>
        <fullName evidence="10">Phosphatidylinositol-glycan biosynthesis class X protein</fullName>
    </recommendedName>
</protein>
<comment type="function">
    <text evidence="10">Stabilizing subunit of the glycosylphosphatidylinositol-mannosyltransferase I complex which catalyzes the transfer of the first mannose, via an alpha-1,4 bond from a dolichol-phosphate-mannose (Dol-P-Man) to the glucosaminyl acyl phosphatidylinositol (GlcN-(acyl)PI) intermediate to generate alpha-D-Man-(1-&gt;4)-alpha-D-GlcN-(1-&gt;6)-(1-radyl,2-acyl-sn-glycero-3-phospho)-2-acyl-inositol and participates in the sixth step of the glycosylphosphatidylinositol-anchor biosynthesis. Probably acts by stabilizing the mannosyltransferase PIGM.</text>
</comment>
<evidence type="ECO:0000256" key="8">
    <source>
        <dbReference type="ARBA" id="ARBA00023136"/>
    </source>
</evidence>
<evidence type="ECO:0000256" key="9">
    <source>
        <dbReference type="ARBA" id="ARBA00023180"/>
    </source>
</evidence>
<keyword evidence="9" id="KW-0325">Glycoprotein</keyword>
<dbReference type="GO" id="GO:0006506">
    <property type="term" value="P:GPI anchor biosynthetic process"/>
    <property type="evidence" value="ECO:0007669"/>
    <property type="project" value="UniProtKB-UniPathway"/>
</dbReference>
<dbReference type="PANTHER" id="PTHR28650">
    <property type="entry name" value="PHOSPHATIDYLINOSITOL-GLYCAN BIOSYNTHESIS CLASS X PROTEIN"/>
    <property type="match status" value="1"/>
</dbReference>
<dbReference type="InterPro" id="IPR013233">
    <property type="entry name" value="PIG-X/PBN1"/>
</dbReference>
<organism evidence="11 12">
    <name type="scientific">Steinernema glaseri</name>
    <dbReference type="NCBI Taxonomy" id="37863"/>
    <lineage>
        <taxon>Eukaryota</taxon>
        <taxon>Metazoa</taxon>
        <taxon>Ecdysozoa</taxon>
        <taxon>Nematoda</taxon>
        <taxon>Chromadorea</taxon>
        <taxon>Rhabditida</taxon>
        <taxon>Tylenchina</taxon>
        <taxon>Panagrolaimomorpha</taxon>
        <taxon>Strongyloidoidea</taxon>
        <taxon>Steinernematidae</taxon>
        <taxon>Steinernema</taxon>
    </lineage>
</organism>
<proteinExistence type="inferred from homology"/>
<comment type="pathway">
    <text evidence="2 10">Glycolipid biosynthesis; glycosylphosphatidylinositol-anchor biosynthesis.</text>
</comment>
<keyword evidence="7 10" id="KW-1133">Transmembrane helix</keyword>
<sequence>MGQMYLVLLFSVFAVVASQQCAWLEAISNVDMSMKLGKSGFHRDLQVSLAIGSKSRFMECQLLYRFVIPAGGYIDMDSVNNSMRFHTVYPSVKFDVEAPAEASKNQAVLLYGHKVYRKVFLINDSFALPVHMRYHKAVENGEDAEVEFKAPEIFVRCSTDQEDYTKCAKGGFKWPCDVSDKKKKCEWVRIPKKKDVKAIGIMPRGNLNHLNVVAVVTFLFVFTAAAFIVAPLIPLDPKKQDKEESKKRE</sequence>
<keyword evidence="6 10" id="KW-0256">Endoplasmic reticulum</keyword>
<evidence type="ECO:0000256" key="2">
    <source>
        <dbReference type="ARBA" id="ARBA00004687"/>
    </source>
</evidence>
<name>A0A1I7ZI00_9BILA</name>
<feature type="transmembrane region" description="Helical" evidence="10">
    <location>
        <begin position="212"/>
        <end position="233"/>
    </location>
</feature>
<feature type="chain" id="PRO_5025099057" description="Phosphatidylinositol-glycan biosynthesis class X protein" evidence="10">
    <location>
        <begin position="19"/>
        <end position="249"/>
    </location>
</feature>
<evidence type="ECO:0000313" key="11">
    <source>
        <dbReference type="Proteomes" id="UP000095287"/>
    </source>
</evidence>
<dbReference type="PANTHER" id="PTHR28650:SF1">
    <property type="entry name" value="PHOSPHATIDYLINOSITOL-GLYCAN BIOSYNTHESIS CLASS X PROTEIN"/>
    <property type="match status" value="1"/>
</dbReference>
<evidence type="ECO:0000256" key="3">
    <source>
        <dbReference type="ARBA" id="ARBA00010345"/>
    </source>
</evidence>
<dbReference type="AlphaFoldDB" id="A0A1I7ZI00"/>
<evidence type="ECO:0000256" key="5">
    <source>
        <dbReference type="ARBA" id="ARBA00022692"/>
    </source>
</evidence>
<dbReference type="WBParaSite" id="L893_g26612.t1">
    <property type="protein sequence ID" value="L893_g26612.t1"/>
    <property type="gene ID" value="L893_g26612"/>
</dbReference>
<keyword evidence="8 10" id="KW-0472">Membrane</keyword>
<dbReference type="GO" id="GO:0005789">
    <property type="term" value="C:endoplasmic reticulum membrane"/>
    <property type="evidence" value="ECO:0007669"/>
    <property type="project" value="UniProtKB-SubCell"/>
</dbReference>
<evidence type="ECO:0000256" key="6">
    <source>
        <dbReference type="ARBA" id="ARBA00022824"/>
    </source>
</evidence>
<keyword evidence="4 10" id="KW-0337">GPI-anchor biosynthesis</keyword>
<feature type="signal peptide" evidence="10">
    <location>
        <begin position="1"/>
        <end position="18"/>
    </location>
</feature>
<dbReference type="UniPathway" id="UPA00196"/>
<reference evidence="12" key="1">
    <citation type="submission" date="2016-11" db="UniProtKB">
        <authorList>
            <consortium name="WormBaseParasite"/>
        </authorList>
    </citation>
    <scope>IDENTIFICATION</scope>
</reference>
<evidence type="ECO:0000313" key="12">
    <source>
        <dbReference type="WBParaSite" id="L893_g26612.t1"/>
    </source>
</evidence>
<accession>A0A1I7ZI00</accession>